<dbReference type="Pfam" id="PF00364">
    <property type="entry name" value="Biotin_lipoyl"/>
    <property type="match status" value="1"/>
</dbReference>
<protein>
    <submittedName>
        <fullName evidence="8">2-oxo acid dehydrogenase subunit E2</fullName>
    </submittedName>
</protein>
<keyword evidence="5" id="KW-0012">Acyltransferase</keyword>
<dbReference type="AlphaFoldDB" id="A0A9X9WZD5"/>
<organism evidence="8 9">
    <name type="scientific">Neoroseomonas soli</name>
    <dbReference type="NCBI Taxonomy" id="1081025"/>
    <lineage>
        <taxon>Bacteria</taxon>
        <taxon>Pseudomonadati</taxon>
        <taxon>Pseudomonadota</taxon>
        <taxon>Alphaproteobacteria</taxon>
        <taxon>Acetobacterales</taxon>
        <taxon>Acetobacteraceae</taxon>
        <taxon>Neoroseomonas</taxon>
    </lineage>
</organism>
<dbReference type="GO" id="GO:0031405">
    <property type="term" value="F:lipoic acid binding"/>
    <property type="evidence" value="ECO:0007669"/>
    <property type="project" value="TreeGrafter"/>
</dbReference>
<dbReference type="Proteomes" id="UP001138751">
    <property type="component" value="Unassembled WGS sequence"/>
</dbReference>
<dbReference type="PANTHER" id="PTHR43178:SF12">
    <property type="entry name" value="DIHYDROLIPOAMIDE ACETYLTRANSFERASE COMPONENT OF PYRUVATE DEHYDROGENASE COMPLEX"/>
    <property type="match status" value="1"/>
</dbReference>
<reference evidence="8" key="2">
    <citation type="journal article" date="2021" name="Syst. Appl. Microbiol.">
        <title>Roseomonas hellenica sp. nov., isolated from roots of wild-growing Alkanna tinctoria.</title>
        <authorList>
            <person name="Rat A."/>
            <person name="Naranjo H.D."/>
            <person name="Lebbe L."/>
            <person name="Cnockaert M."/>
            <person name="Krigas N."/>
            <person name="Grigoriadou K."/>
            <person name="Maloupa E."/>
            <person name="Willems A."/>
        </authorList>
    </citation>
    <scope>NUCLEOTIDE SEQUENCE</scope>
    <source>
        <strain evidence="8">LMG 31231</strain>
    </source>
</reference>
<name>A0A9X9WZD5_9PROT</name>
<dbReference type="SUPFAM" id="SSF51230">
    <property type="entry name" value="Single hybrid motif"/>
    <property type="match status" value="1"/>
</dbReference>
<dbReference type="GO" id="GO:0016407">
    <property type="term" value="F:acetyltransferase activity"/>
    <property type="evidence" value="ECO:0007669"/>
    <property type="project" value="TreeGrafter"/>
</dbReference>
<sequence>MTGAIFPLPDLGEGLQDAEIVAWHVAAGDHVAAEQPLVSVETDKAVVEIPSPRSGRVLRLLAEAGTRIAVGAPLVEFAEGEEVDTGAVVGRLPEAAPPPPAAAAPPRPAAP</sequence>
<dbReference type="EMBL" id="JAAEDM010000042">
    <property type="protein sequence ID" value="MBR0672514.1"/>
    <property type="molecule type" value="Genomic_DNA"/>
</dbReference>
<evidence type="ECO:0000313" key="9">
    <source>
        <dbReference type="Proteomes" id="UP001138751"/>
    </source>
</evidence>
<gene>
    <name evidence="8" type="ORF">GXW76_15145</name>
</gene>
<dbReference type="PROSITE" id="PS00189">
    <property type="entry name" value="LIPOYL"/>
    <property type="match status" value="1"/>
</dbReference>
<keyword evidence="3" id="KW-0808">Transferase</keyword>
<keyword evidence="9" id="KW-1185">Reference proteome</keyword>
<comment type="caution">
    <text evidence="8">The sequence shown here is derived from an EMBL/GenBank/DDBJ whole genome shotgun (WGS) entry which is preliminary data.</text>
</comment>
<comment type="subunit">
    <text evidence="2">Forms a 24-polypeptide structural core with octahedral symmetry.</text>
</comment>
<keyword evidence="4" id="KW-0450">Lipoyl</keyword>
<feature type="domain" description="Lipoyl-binding" evidence="7">
    <location>
        <begin position="3"/>
        <end position="78"/>
    </location>
</feature>
<evidence type="ECO:0000256" key="5">
    <source>
        <dbReference type="ARBA" id="ARBA00023315"/>
    </source>
</evidence>
<dbReference type="CDD" id="cd06849">
    <property type="entry name" value="lipoyl_domain"/>
    <property type="match status" value="1"/>
</dbReference>
<feature type="compositionally biased region" description="Pro residues" evidence="6">
    <location>
        <begin position="95"/>
        <end position="111"/>
    </location>
</feature>
<evidence type="ECO:0000256" key="4">
    <source>
        <dbReference type="ARBA" id="ARBA00022823"/>
    </source>
</evidence>
<comment type="cofactor">
    <cofactor evidence="1">
        <name>(R)-lipoate</name>
        <dbReference type="ChEBI" id="CHEBI:83088"/>
    </cofactor>
</comment>
<evidence type="ECO:0000259" key="7">
    <source>
        <dbReference type="PROSITE" id="PS50968"/>
    </source>
</evidence>
<reference evidence="8" key="1">
    <citation type="submission" date="2020-01" db="EMBL/GenBank/DDBJ databases">
        <authorList>
            <person name="Rat A."/>
        </authorList>
    </citation>
    <scope>NUCLEOTIDE SEQUENCE</scope>
    <source>
        <strain evidence="8">LMG 31231</strain>
    </source>
</reference>
<evidence type="ECO:0000256" key="1">
    <source>
        <dbReference type="ARBA" id="ARBA00001938"/>
    </source>
</evidence>
<evidence type="ECO:0000256" key="2">
    <source>
        <dbReference type="ARBA" id="ARBA00011484"/>
    </source>
</evidence>
<evidence type="ECO:0000256" key="3">
    <source>
        <dbReference type="ARBA" id="ARBA00022679"/>
    </source>
</evidence>
<evidence type="ECO:0000256" key="6">
    <source>
        <dbReference type="SAM" id="MobiDB-lite"/>
    </source>
</evidence>
<evidence type="ECO:0000313" key="8">
    <source>
        <dbReference type="EMBL" id="MBR0672514.1"/>
    </source>
</evidence>
<feature type="region of interest" description="Disordered" evidence="6">
    <location>
        <begin position="88"/>
        <end position="111"/>
    </location>
</feature>
<dbReference type="PROSITE" id="PS50968">
    <property type="entry name" value="BIOTINYL_LIPOYL"/>
    <property type="match status" value="1"/>
</dbReference>
<dbReference type="InterPro" id="IPR050743">
    <property type="entry name" value="2-oxoacid_DH_E2_comp"/>
</dbReference>
<feature type="non-terminal residue" evidence="8">
    <location>
        <position position="111"/>
    </location>
</feature>
<proteinExistence type="predicted"/>
<dbReference type="InterPro" id="IPR011053">
    <property type="entry name" value="Single_hybrid_motif"/>
</dbReference>
<dbReference type="InterPro" id="IPR000089">
    <property type="entry name" value="Biotin_lipoyl"/>
</dbReference>
<accession>A0A9X9WZD5</accession>
<dbReference type="InterPro" id="IPR003016">
    <property type="entry name" value="2-oxoA_DH_lipoyl-BS"/>
</dbReference>
<dbReference type="GO" id="GO:0005737">
    <property type="term" value="C:cytoplasm"/>
    <property type="evidence" value="ECO:0007669"/>
    <property type="project" value="TreeGrafter"/>
</dbReference>
<dbReference type="Gene3D" id="2.40.50.100">
    <property type="match status" value="1"/>
</dbReference>
<dbReference type="RefSeq" id="WP_338150969.1">
    <property type="nucleotide sequence ID" value="NZ_JAAEDM010000042.1"/>
</dbReference>
<dbReference type="PANTHER" id="PTHR43178">
    <property type="entry name" value="DIHYDROLIPOAMIDE ACETYLTRANSFERASE COMPONENT OF PYRUVATE DEHYDROGENASE COMPLEX"/>
    <property type="match status" value="1"/>
</dbReference>